<feature type="coiled-coil region" evidence="1">
    <location>
        <begin position="76"/>
        <end position="135"/>
    </location>
</feature>
<dbReference type="AlphaFoldDB" id="A0A6A5R0W4"/>
<dbReference type="Proteomes" id="UP000800096">
    <property type="component" value="Unassembled WGS sequence"/>
</dbReference>
<keyword evidence="4" id="KW-1185">Reference proteome</keyword>
<accession>A0A6A5R0W4</accession>
<proteinExistence type="predicted"/>
<evidence type="ECO:0000313" key="3">
    <source>
        <dbReference type="EMBL" id="KAF1920758.1"/>
    </source>
</evidence>
<feature type="region of interest" description="Disordered" evidence="2">
    <location>
        <begin position="1"/>
        <end position="25"/>
    </location>
</feature>
<dbReference type="EMBL" id="ML979132">
    <property type="protein sequence ID" value="KAF1920758.1"/>
    <property type="molecule type" value="Genomic_DNA"/>
</dbReference>
<evidence type="ECO:0000256" key="1">
    <source>
        <dbReference type="SAM" id="Coils"/>
    </source>
</evidence>
<protein>
    <submittedName>
        <fullName evidence="3">Uncharacterized protein</fullName>
    </submittedName>
</protein>
<gene>
    <name evidence="3" type="ORF">BDU57DRAFT_24600</name>
</gene>
<sequence length="142" mass="16429">MSGDLANAQTKVHRTSGDEESFSASRLTTEHFRLARYETEPSWESVAKCATNSSKQWYSKYFRAKEMAKNKELQTQRDMEATLNGKEGAIEELRAKQLENDKAHVSVVKNLEKKIRQMHRTARDQENLIQELQADIARRDDL</sequence>
<evidence type="ECO:0000256" key="2">
    <source>
        <dbReference type="SAM" id="MobiDB-lite"/>
    </source>
</evidence>
<reference evidence="3" key="1">
    <citation type="journal article" date="2020" name="Stud. Mycol.">
        <title>101 Dothideomycetes genomes: a test case for predicting lifestyles and emergence of pathogens.</title>
        <authorList>
            <person name="Haridas S."/>
            <person name="Albert R."/>
            <person name="Binder M."/>
            <person name="Bloem J."/>
            <person name="Labutti K."/>
            <person name="Salamov A."/>
            <person name="Andreopoulos B."/>
            <person name="Baker S."/>
            <person name="Barry K."/>
            <person name="Bills G."/>
            <person name="Bluhm B."/>
            <person name="Cannon C."/>
            <person name="Castanera R."/>
            <person name="Culley D."/>
            <person name="Daum C."/>
            <person name="Ezra D."/>
            <person name="Gonzalez J."/>
            <person name="Henrissat B."/>
            <person name="Kuo A."/>
            <person name="Liang C."/>
            <person name="Lipzen A."/>
            <person name="Lutzoni F."/>
            <person name="Magnuson J."/>
            <person name="Mondo S."/>
            <person name="Nolan M."/>
            <person name="Ohm R."/>
            <person name="Pangilinan J."/>
            <person name="Park H.-J."/>
            <person name="Ramirez L."/>
            <person name="Alfaro M."/>
            <person name="Sun H."/>
            <person name="Tritt A."/>
            <person name="Yoshinaga Y."/>
            <person name="Zwiers L.-H."/>
            <person name="Turgeon B."/>
            <person name="Goodwin S."/>
            <person name="Spatafora J."/>
            <person name="Crous P."/>
            <person name="Grigoriev I."/>
        </authorList>
    </citation>
    <scope>NUCLEOTIDE SEQUENCE</scope>
    <source>
        <strain evidence="3">HMLAC05119</strain>
    </source>
</reference>
<name>A0A6A5R0W4_AMPQU</name>
<evidence type="ECO:0000313" key="4">
    <source>
        <dbReference type="Proteomes" id="UP000800096"/>
    </source>
</evidence>
<organism evidence="3 4">
    <name type="scientific">Ampelomyces quisqualis</name>
    <name type="common">Powdery mildew agent</name>
    <dbReference type="NCBI Taxonomy" id="50730"/>
    <lineage>
        <taxon>Eukaryota</taxon>
        <taxon>Fungi</taxon>
        <taxon>Dikarya</taxon>
        <taxon>Ascomycota</taxon>
        <taxon>Pezizomycotina</taxon>
        <taxon>Dothideomycetes</taxon>
        <taxon>Pleosporomycetidae</taxon>
        <taxon>Pleosporales</taxon>
        <taxon>Pleosporineae</taxon>
        <taxon>Phaeosphaeriaceae</taxon>
        <taxon>Ampelomyces</taxon>
    </lineage>
</organism>
<keyword evidence="1" id="KW-0175">Coiled coil</keyword>